<accession>A0A2T9ZKH8</accession>
<dbReference type="AlphaFoldDB" id="A0A2T9ZKH8"/>
<dbReference type="Gene3D" id="3.80.10.10">
    <property type="entry name" value="Ribonuclease Inhibitor"/>
    <property type="match status" value="1"/>
</dbReference>
<dbReference type="STRING" id="133381.A0A2T9ZKH8"/>
<sequence>MSFPLLSDMPAQHLVLSSLKSLNLSSTGVAWLQVESLCMYEIPNLRELYLGYNEMKLISTNKSRLQKAFSSLETLDLQENDIKYHKEFLLFGFLPRLLSLNISGNPIEDFPNSPELFTDNSEWRHLQKLEINDSKISEWSVVTKLNNLPALRSLGIRRSRLVSKSPFISC</sequence>
<reference evidence="1 2" key="1">
    <citation type="journal article" date="2018" name="MBio">
        <title>Comparative Genomics Reveals the Core Gene Toolbox for the Fungus-Insect Symbiosis.</title>
        <authorList>
            <person name="Wang Y."/>
            <person name="Stata M."/>
            <person name="Wang W."/>
            <person name="Stajich J.E."/>
            <person name="White M.M."/>
            <person name="Moncalvo J.M."/>
        </authorList>
    </citation>
    <scope>NUCLEOTIDE SEQUENCE [LARGE SCALE GENOMIC DNA]</scope>
    <source>
        <strain evidence="1 2">SC-DP-2</strain>
    </source>
</reference>
<dbReference type="PROSITE" id="PS51450">
    <property type="entry name" value="LRR"/>
    <property type="match status" value="1"/>
</dbReference>
<dbReference type="OrthoDB" id="5273213at2759"/>
<evidence type="ECO:0000313" key="2">
    <source>
        <dbReference type="Proteomes" id="UP000245609"/>
    </source>
</evidence>
<protein>
    <recommendedName>
        <fullName evidence="3">U2A'/phosphoprotein 32 family A C-terminal domain-containing protein</fullName>
    </recommendedName>
</protein>
<proteinExistence type="predicted"/>
<dbReference type="EMBL" id="MBFS01000048">
    <property type="protein sequence ID" value="PVV05027.1"/>
    <property type="molecule type" value="Genomic_DNA"/>
</dbReference>
<dbReference type="Proteomes" id="UP000245609">
    <property type="component" value="Unassembled WGS sequence"/>
</dbReference>
<dbReference type="InterPro" id="IPR001611">
    <property type="entry name" value="Leu-rich_rpt"/>
</dbReference>
<organism evidence="1 2">
    <name type="scientific">Smittium megazygosporum</name>
    <dbReference type="NCBI Taxonomy" id="133381"/>
    <lineage>
        <taxon>Eukaryota</taxon>
        <taxon>Fungi</taxon>
        <taxon>Fungi incertae sedis</taxon>
        <taxon>Zoopagomycota</taxon>
        <taxon>Kickxellomycotina</taxon>
        <taxon>Harpellomycetes</taxon>
        <taxon>Harpellales</taxon>
        <taxon>Legeriomycetaceae</taxon>
        <taxon>Smittium</taxon>
    </lineage>
</organism>
<comment type="caution">
    <text evidence="1">The sequence shown here is derived from an EMBL/GenBank/DDBJ whole genome shotgun (WGS) entry which is preliminary data.</text>
</comment>
<dbReference type="InterPro" id="IPR032675">
    <property type="entry name" value="LRR_dom_sf"/>
</dbReference>
<keyword evidence="2" id="KW-1185">Reference proteome</keyword>
<evidence type="ECO:0008006" key="3">
    <source>
        <dbReference type="Google" id="ProtNLM"/>
    </source>
</evidence>
<evidence type="ECO:0000313" key="1">
    <source>
        <dbReference type="EMBL" id="PVV05027.1"/>
    </source>
</evidence>
<dbReference type="SUPFAM" id="SSF52058">
    <property type="entry name" value="L domain-like"/>
    <property type="match status" value="1"/>
</dbReference>
<gene>
    <name evidence="1" type="ORF">BB560_000454</name>
</gene>
<name>A0A2T9ZKH8_9FUNG</name>